<sequence>MSSVTAVRQNLYDASFQLIAVEVVNLTSLTVKSVSDLIDTLGNETRLGIAASYGKKCVLKTLAFSSETRVLLIVIDGNSKVAVRQKAVLERELLCNDSLEKHGFFMERIAAALYLDMRLFISSAFDIMSNGHTRGSMAAYKSVLIRARTQYSLNEQAVKKTFAERPFEQSKEHFFALRAWACYIGSQGLPNQPGEIDTSTKDTEELEWMCRCVRDADRLDSMKPYHTENDVSQAISITKGAVDLKCTRFSTRIRKTVYQHLRFYTDQGGKFKGRIKEVDGKRVKATPWQGEFSEHARITSVITVGKEGLTDAGASRLDLVLGAFKGADTLLSSPFVRKIFFPDFPLHTLNWPELPTSQPNVDFTHRELNDAQKEAVEKCLSNREEDRHVVIVGPPGTGKTTVIAAVIQNKVKEHKSNTIWVIAQSNVAVKNVAEKLVESEFTDFKLLVSQDFHFDWHEHLYEVIAENTIESGEFQKSINDNRTLLMGARVILCTISMLSGRKIMSHGFTELVPVQMVIIDEASQIEVGDYLPILGKYKSTLRKVVFIGDDKQLPPYGEEQIPELKSVFEWPHLNEDAVFLDIQCVFLLPPKAEHVVDCRALTDRMPTVIGDFISRHVYSSKLLTQHAIGALNSCRFVDVRNGREVKTGVSWKNEGEMVAAVRIARRYIRDRKRFKIITPYDAQRNAIENALKTAGLTWENTVFNVDSFQGNEEDHIVVSVVRTSRPGFMTNKKRTNVMLSRCKKSMMILTNRGFLQDTTEATLVGQFAKEHVPRTGWVTLEDLDRRRW</sequence>
<evidence type="ECO:0000313" key="2">
    <source>
        <dbReference type="EMBL" id="KAF9787496.1"/>
    </source>
</evidence>
<dbReference type="Pfam" id="PF13087">
    <property type="entry name" value="AAA_12"/>
    <property type="match status" value="1"/>
</dbReference>
<keyword evidence="2" id="KW-0378">Hydrolase</keyword>
<dbReference type="Gene3D" id="3.40.50.300">
    <property type="entry name" value="P-loop containing nucleotide triphosphate hydrolases"/>
    <property type="match status" value="2"/>
</dbReference>
<dbReference type="SUPFAM" id="SSF52540">
    <property type="entry name" value="P-loop containing nucleoside triphosphate hydrolases"/>
    <property type="match status" value="1"/>
</dbReference>
<accession>A0A9P6HHT8</accession>
<dbReference type="InterPro" id="IPR047187">
    <property type="entry name" value="SF1_C_Upf1"/>
</dbReference>
<dbReference type="OrthoDB" id="6513042at2759"/>
<reference evidence="2" key="2">
    <citation type="submission" date="2020-11" db="EMBL/GenBank/DDBJ databases">
        <authorList>
            <consortium name="DOE Joint Genome Institute"/>
            <person name="Kuo A."/>
            <person name="Miyauchi S."/>
            <person name="Kiss E."/>
            <person name="Drula E."/>
            <person name="Kohler A."/>
            <person name="Sanchez-Garcia M."/>
            <person name="Andreopoulos B."/>
            <person name="Barry K.W."/>
            <person name="Bonito G."/>
            <person name="Buee M."/>
            <person name="Carver A."/>
            <person name="Chen C."/>
            <person name="Cichocki N."/>
            <person name="Clum A."/>
            <person name="Culley D."/>
            <person name="Crous P.W."/>
            <person name="Fauchery L."/>
            <person name="Girlanda M."/>
            <person name="Hayes R."/>
            <person name="Keri Z."/>
            <person name="Labutti K."/>
            <person name="Lipzen A."/>
            <person name="Lombard V."/>
            <person name="Magnuson J."/>
            <person name="Maillard F."/>
            <person name="Morin E."/>
            <person name="Murat C."/>
            <person name="Nolan M."/>
            <person name="Ohm R."/>
            <person name="Pangilinan J."/>
            <person name="Pereira M."/>
            <person name="Perotto S."/>
            <person name="Peter M."/>
            <person name="Riley R."/>
            <person name="Sitrit Y."/>
            <person name="Stielow B."/>
            <person name="Szollosi G."/>
            <person name="Zifcakova L."/>
            <person name="Stursova M."/>
            <person name="Spatafora J.W."/>
            <person name="Tedersoo L."/>
            <person name="Vaario L.-M."/>
            <person name="Yamada A."/>
            <person name="Yan M."/>
            <person name="Wang P."/>
            <person name="Xu J."/>
            <person name="Bruns T."/>
            <person name="Baldrian P."/>
            <person name="Vilgalys R."/>
            <person name="Henrissat B."/>
            <person name="Grigoriev I.V."/>
            <person name="Hibbett D."/>
            <person name="Nagy L.G."/>
            <person name="Martin F.M."/>
        </authorList>
    </citation>
    <scope>NUCLEOTIDE SEQUENCE</scope>
    <source>
        <strain evidence="2">UH-Tt-Lm1</strain>
    </source>
</reference>
<name>A0A9P6HHT8_9AGAM</name>
<dbReference type="InterPro" id="IPR045055">
    <property type="entry name" value="DNA2/NAM7-like"/>
</dbReference>
<dbReference type="CDD" id="cd18808">
    <property type="entry name" value="SF1_C_Upf1"/>
    <property type="match status" value="1"/>
</dbReference>
<keyword evidence="3" id="KW-1185">Reference proteome</keyword>
<dbReference type="PANTHER" id="PTHR10887">
    <property type="entry name" value="DNA2/NAM7 HELICASE FAMILY"/>
    <property type="match status" value="1"/>
</dbReference>
<dbReference type="Proteomes" id="UP000736335">
    <property type="component" value="Unassembled WGS sequence"/>
</dbReference>
<dbReference type="InterPro" id="IPR027417">
    <property type="entry name" value="P-loop_NTPase"/>
</dbReference>
<dbReference type="InterPro" id="IPR014001">
    <property type="entry name" value="Helicase_ATP-bd"/>
</dbReference>
<dbReference type="PANTHER" id="PTHR10887:SF495">
    <property type="entry name" value="HELICASE SENATAXIN ISOFORM X1-RELATED"/>
    <property type="match status" value="1"/>
</dbReference>
<feature type="domain" description="Helicase ATP-binding" evidence="1">
    <location>
        <begin position="364"/>
        <end position="568"/>
    </location>
</feature>
<evidence type="ECO:0000259" key="1">
    <source>
        <dbReference type="SMART" id="SM00487"/>
    </source>
</evidence>
<dbReference type="InterPro" id="IPR041679">
    <property type="entry name" value="DNA2/NAM7-like_C"/>
</dbReference>
<gene>
    <name evidence="2" type="ORF">BJ322DRAFT_728735</name>
</gene>
<reference evidence="2" key="1">
    <citation type="journal article" date="2020" name="Nat. Commun.">
        <title>Large-scale genome sequencing of mycorrhizal fungi provides insights into the early evolution of symbiotic traits.</title>
        <authorList>
            <person name="Miyauchi S."/>
            <person name="Kiss E."/>
            <person name="Kuo A."/>
            <person name="Drula E."/>
            <person name="Kohler A."/>
            <person name="Sanchez-Garcia M."/>
            <person name="Morin E."/>
            <person name="Andreopoulos B."/>
            <person name="Barry K.W."/>
            <person name="Bonito G."/>
            <person name="Buee M."/>
            <person name="Carver A."/>
            <person name="Chen C."/>
            <person name="Cichocki N."/>
            <person name="Clum A."/>
            <person name="Culley D."/>
            <person name="Crous P.W."/>
            <person name="Fauchery L."/>
            <person name="Girlanda M."/>
            <person name="Hayes R.D."/>
            <person name="Keri Z."/>
            <person name="LaButti K."/>
            <person name="Lipzen A."/>
            <person name="Lombard V."/>
            <person name="Magnuson J."/>
            <person name="Maillard F."/>
            <person name="Murat C."/>
            <person name="Nolan M."/>
            <person name="Ohm R.A."/>
            <person name="Pangilinan J."/>
            <person name="Pereira M.F."/>
            <person name="Perotto S."/>
            <person name="Peter M."/>
            <person name="Pfister S."/>
            <person name="Riley R."/>
            <person name="Sitrit Y."/>
            <person name="Stielow J.B."/>
            <person name="Szollosi G."/>
            <person name="Zifcakova L."/>
            <person name="Stursova M."/>
            <person name="Spatafora J.W."/>
            <person name="Tedersoo L."/>
            <person name="Vaario L.M."/>
            <person name="Yamada A."/>
            <person name="Yan M."/>
            <person name="Wang P."/>
            <person name="Xu J."/>
            <person name="Bruns T."/>
            <person name="Baldrian P."/>
            <person name="Vilgalys R."/>
            <person name="Dunand C."/>
            <person name="Henrissat B."/>
            <person name="Grigoriev I.V."/>
            <person name="Hibbett D."/>
            <person name="Nagy L.G."/>
            <person name="Martin F.M."/>
        </authorList>
    </citation>
    <scope>NUCLEOTIDE SEQUENCE</scope>
    <source>
        <strain evidence="2">UH-Tt-Lm1</strain>
    </source>
</reference>
<dbReference type="EMBL" id="WIUZ02000005">
    <property type="protein sequence ID" value="KAF9787496.1"/>
    <property type="molecule type" value="Genomic_DNA"/>
</dbReference>
<dbReference type="GO" id="GO:0016787">
    <property type="term" value="F:hydrolase activity"/>
    <property type="evidence" value="ECO:0007669"/>
    <property type="project" value="UniProtKB-KW"/>
</dbReference>
<evidence type="ECO:0000313" key="3">
    <source>
        <dbReference type="Proteomes" id="UP000736335"/>
    </source>
</evidence>
<proteinExistence type="predicted"/>
<organism evidence="2 3">
    <name type="scientific">Thelephora terrestris</name>
    <dbReference type="NCBI Taxonomy" id="56493"/>
    <lineage>
        <taxon>Eukaryota</taxon>
        <taxon>Fungi</taxon>
        <taxon>Dikarya</taxon>
        <taxon>Basidiomycota</taxon>
        <taxon>Agaricomycotina</taxon>
        <taxon>Agaricomycetes</taxon>
        <taxon>Thelephorales</taxon>
        <taxon>Thelephoraceae</taxon>
        <taxon>Thelephora</taxon>
    </lineage>
</organism>
<dbReference type="SMART" id="SM00487">
    <property type="entry name" value="DEXDc"/>
    <property type="match status" value="1"/>
</dbReference>
<dbReference type="Pfam" id="PF13604">
    <property type="entry name" value="AAA_30"/>
    <property type="match status" value="1"/>
</dbReference>
<dbReference type="AlphaFoldDB" id="A0A9P6HHT8"/>
<protein>
    <submittedName>
        <fullName evidence="2">P-loop containing nucleoside triphosphate hydrolase protein</fullName>
    </submittedName>
</protein>
<comment type="caution">
    <text evidence="2">The sequence shown here is derived from an EMBL/GenBank/DDBJ whole genome shotgun (WGS) entry which is preliminary data.</text>
</comment>